<dbReference type="PROSITE" id="PS00028">
    <property type="entry name" value="ZINC_FINGER_C2H2_1"/>
    <property type="match status" value="1"/>
</dbReference>
<dbReference type="FunCoup" id="H0EXA0">
    <property type="interactions" value="503"/>
</dbReference>
<dbReference type="SMART" id="SM00451">
    <property type="entry name" value="ZnF_U1"/>
    <property type="match status" value="2"/>
</dbReference>
<comment type="subcellular location">
    <subcellularLocation>
        <location evidence="1">Cytoplasm</location>
    </subcellularLocation>
</comment>
<comment type="caution">
    <text evidence="11">The sequence shown here is derived from an EMBL/GenBank/DDBJ whole genome shotgun (WGS) entry which is preliminary data.</text>
</comment>
<feature type="compositionally biased region" description="Low complexity" evidence="9">
    <location>
        <begin position="265"/>
        <end position="276"/>
    </location>
</feature>
<dbReference type="InterPro" id="IPR041661">
    <property type="entry name" value="ZN622/Rei1/Reh1_Znf-C2H2"/>
</dbReference>
<dbReference type="InterPro" id="IPR040025">
    <property type="entry name" value="Znf622/Rei1/Reh1"/>
</dbReference>
<dbReference type="SMART" id="SM00355">
    <property type="entry name" value="ZnF_C2H2"/>
    <property type="match status" value="4"/>
</dbReference>
<feature type="compositionally biased region" description="Polar residues" evidence="9">
    <location>
        <begin position="106"/>
        <end position="116"/>
    </location>
</feature>
<dbReference type="Pfam" id="PF12756">
    <property type="entry name" value="zf-C2H2_2"/>
    <property type="match status" value="1"/>
</dbReference>
<evidence type="ECO:0000256" key="1">
    <source>
        <dbReference type="ARBA" id="ARBA00004496"/>
    </source>
</evidence>
<dbReference type="GO" id="GO:0030687">
    <property type="term" value="C:preribosome, large subunit precursor"/>
    <property type="evidence" value="ECO:0007669"/>
    <property type="project" value="TreeGrafter"/>
</dbReference>
<dbReference type="InterPro" id="IPR013087">
    <property type="entry name" value="Znf_C2H2_type"/>
</dbReference>
<dbReference type="GO" id="GO:0003676">
    <property type="term" value="F:nucleic acid binding"/>
    <property type="evidence" value="ECO:0007669"/>
    <property type="project" value="InterPro"/>
</dbReference>
<protein>
    <submittedName>
        <fullName evidence="11">Putative Zinc finger protein REH1</fullName>
    </submittedName>
</protein>
<keyword evidence="12" id="KW-1185">Reference proteome</keyword>
<feature type="compositionally biased region" description="Polar residues" evidence="9">
    <location>
        <begin position="243"/>
        <end position="260"/>
    </location>
</feature>
<keyword evidence="7" id="KW-0862">Zinc</keyword>
<dbReference type="InterPro" id="IPR036236">
    <property type="entry name" value="Znf_C2H2_sf"/>
</dbReference>
<evidence type="ECO:0000313" key="11">
    <source>
        <dbReference type="EMBL" id="EHK96845.1"/>
    </source>
</evidence>
<feature type="compositionally biased region" description="Acidic residues" evidence="9">
    <location>
        <begin position="124"/>
        <end position="135"/>
    </location>
</feature>
<evidence type="ECO:0000256" key="4">
    <source>
        <dbReference type="ARBA" id="ARBA00022723"/>
    </source>
</evidence>
<dbReference type="InParanoid" id="H0EXA0"/>
<organism evidence="11 12">
    <name type="scientific">Glarea lozoyensis (strain ATCC 74030 / MF5533)</name>
    <dbReference type="NCBI Taxonomy" id="1104152"/>
    <lineage>
        <taxon>Eukaryota</taxon>
        <taxon>Fungi</taxon>
        <taxon>Dikarya</taxon>
        <taxon>Ascomycota</taxon>
        <taxon>Pezizomycotina</taxon>
        <taxon>Leotiomycetes</taxon>
        <taxon>Helotiales</taxon>
        <taxon>Helotiaceae</taxon>
        <taxon>Glarea</taxon>
    </lineage>
</organism>
<dbReference type="PANTHER" id="PTHR13182">
    <property type="entry name" value="ZINC FINGER PROTEIN 622"/>
    <property type="match status" value="1"/>
</dbReference>
<dbReference type="GO" id="GO:0042273">
    <property type="term" value="P:ribosomal large subunit biogenesis"/>
    <property type="evidence" value="ECO:0007669"/>
    <property type="project" value="TreeGrafter"/>
</dbReference>
<accession>H0EXA0</accession>
<dbReference type="AlphaFoldDB" id="H0EXA0"/>
<keyword evidence="4" id="KW-0479">Metal-binding</keyword>
<dbReference type="SUPFAM" id="SSF57667">
    <property type="entry name" value="beta-beta-alpha zinc fingers"/>
    <property type="match status" value="2"/>
</dbReference>
<evidence type="ECO:0000256" key="8">
    <source>
        <dbReference type="ARBA" id="ARBA00034126"/>
    </source>
</evidence>
<name>H0EXA0_GLAL7</name>
<gene>
    <name evidence="11" type="ORF">M7I_7431</name>
</gene>
<keyword evidence="3" id="KW-0690">Ribosome biogenesis</keyword>
<keyword evidence="5" id="KW-0677">Repeat</keyword>
<keyword evidence="6" id="KW-0863">Zinc-finger</keyword>
<dbReference type="OrthoDB" id="19329at2759"/>
<evidence type="ECO:0000259" key="10">
    <source>
        <dbReference type="PROSITE" id="PS00028"/>
    </source>
</evidence>
<evidence type="ECO:0000256" key="7">
    <source>
        <dbReference type="ARBA" id="ARBA00022833"/>
    </source>
</evidence>
<dbReference type="PANTHER" id="PTHR13182:SF8">
    <property type="entry name" value="CYTOPLASMIC 60S SUBUNIT BIOGENESIS FACTOR ZNF622"/>
    <property type="match status" value="1"/>
</dbReference>
<evidence type="ECO:0000256" key="6">
    <source>
        <dbReference type="ARBA" id="ARBA00022771"/>
    </source>
</evidence>
<reference evidence="11 12" key="1">
    <citation type="journal article" date="2012" name="Eukaryot. Cell">
        <title>Genome sequence of the fungus Glarea lozoyensis: the first genome sequence of a species from the Helotiaceae family.</title>
        <authorList>
            <person name="Youssar L."/>
            <person name="Gruening B.A."/>
            <person name="Erxleben A."/>
            <person name="Guenther S."/>
            <person name="Huettel W."/>
        </authorList>
    </citation>
    <scope>NUCLEOTIDE SEQUENCE [LARGE SCALE GENOMIC DNA]</scope>
    <source>
        <strain evidence="12">ATCC 74030 / MF5533</strain>
    </source>
</reference>
<evidence type="ECO:0000256" key="9">
    <source>
        <dbReference type="SAM" id="MobiDB-lite"/>
    </source>
</evidence>
<keyword evidence="2" id="KW-0963">Cytoplasm</keyword>
<dbReference type="GO" id="GO:0005737">
    <property type="term" value="C:cytoplasm"/>
    <property type="evidence" value="ECO:0007669"/>
    <property type="project" value="UniProtKB-SubCell"/>
</dbReference>
<feature type="domain" description="C2H2-type" evidence="10">
    <location>
        <begin position="75"/>
        <end position="97"/>
    </location>
</feature>
<feature type="region of interest" description="Disordered" evidence="9">
    <location>
        <begin position="240"/>
        <end position="277"/>
    </location>
</feature>
<evidence type="ECO:0000256" key="5">
    <source>
        <dbReference type="ARBA" id="ARBA00022737"/>
    </source>
</evidence>
<evidence type="ECO:0000256" key="2">
    <source>
        <dbReference type="ARBA" id="ARBA00022490"/>
    </source>
</evidence>
<sequence length="353" mass="39496">MSLQSEKNLSCAACQISLVDRESQRKHNQSDWHVYNLKRRIAELPSLSLEDFENKVKPARLAEASVEASGFSRTCLACAKSYHNPKSWDNHCKTLSHAKKTEESPSKNSSSPTTAELSDKGLDYEGEDEGEDEISGEADAEFDPADCLFCDIQSSDPESNIQHMHKAHGLFIPDQDRLTDIETFLAYLHTIIADFHECLYCGSTKSTTEATRSHMRDRGHCMLNFDSEGELSMFWEQIHRNGPRQQSQQSTYSKPGSSPTRKAITDGSTSTGTTTDPRTQLQVTTRAHGGTGLIGVSQLQRRALIANEMSTRKLELKAKNKYARNLDRSTNKTAMKHYRHGGNPIRVAAWIDV</sequence>
<dbReference type="Proteomes" id="UP000005446">
    <property type="component" value="Unassembled WGS sequence"/>
</dbReference>
<dbReference type="HOGENOM" id="CLU_018787_2_1_1"/>
<dbReference type="GO" id="GO:0008270">
    <property type="term" value="F:zinc ion binding"/>
    <property type="evidence" value="ECO:0007669"/>
    <property type="project" value="UniProtKB-KW"/>
</dbReference>
<evidence type="ECO:0000256" key="3">
    <source>
        <dbReference type="ARBA" id="ARBA00022517"/>
    </source>
</evidence>
<feature type="region of interest" description="Disordered" evidence="9">
    <location>
        <begin position="99"/>
        <end position="135"/>
    </location>
</feature>
<proteinExistence type="inferred from homology"/>
<dbReference type="InterPro" id="IPR003604">
    <property type="entry name" value="Matrin/U1-like-C_Znf_C2H2"/>
</dbReference>
<evidence type="ECO:0000313" key="12">
    <source>
        <dbReference type="Proteomes" id="UP000005446"/>
    </source>
</evidence>
<comment type="similarity">
    <text evidence="8">Belongs to the REI1 family.</text>
</comment>
<dbReference type="EMBL" id="AGUE01000220">
    <property type="protein sequence ID" value="EHK96845.1"/>
    <property type="molecule type" value="Genomic_DNA"/>
</dbReference>